<evidence type="ECO:0000313" key="2">
    <source>
        <dbReference type="EMBL" id="PIU24015.1"/>
    </source>
</evidence>
<dbReference type="Proteomes" id="UP000229896">
    <property type="component" value="Unassembled WGS sequence"/>
</dbReference>
<name>A0A2M6YBE7_9BACT</name>
<feature type="region of interest" description="Disordered" evidence="1">
    <location>
        <begin position="1"/>
        <end position="36"/>
    </location>
</feature>
<reference evidence="3" key="1">
    <citation type="submission" date="2017-09" db="EMBL/GenBank/DDBJ databases">
        <title>Depth-based differentiation of microbial function through sediment-hosted aquifers and enrichment of novel symbionts in the deep terrestrial subsurface.</title>
        <authorList>
            <person name="Probst A.J."/>
            <person name="Ladd B."/>
            <person name="Jarett J.K."/>
            <person name="Geller-Mcgrath D.E."/>
            <person name="Sieber C.M.K."/>
            <person name="Emerson J.B."/>
            <person name="Anantharaman K."/>
            <person name="Thomas B.C."/>
            <person name="Malmstrom R."/>
            <person name="Stieglmeier M."/>
            <person name="Klingl A."/>
            <person name="Woyke T."/>
            <person name="Ryan C.M."/>
            <person name="Banfield J.F."/>
        </authorList>
    </citation>
    <scope>NUCLEOTIDE SEQUENCE [LARGE SCALE GENOMIC DNA]</scope>
</reference>
<evidence type="ECO:0000256" key="1">
    <source>
        <dbReference type="SAM" id="MobiDB-lite"/>
    </source>
</evidence>
<dbReference type="EMBL" id="PEXI01000104">
    <property type="protein sequence ID" value="PIU24015.1"/>
    <property type="molecule type" value="Genomic_DNA"/>
</dbReference>
<sequence length="715" mass="79864">MSVATTGRINPVEGNIDRSLDNSIAEPTENDTPESKEKQIFDLIDQINNREWRETQESARLEMRYGEGSLGKLRQWLGGEEDFTYDPESGEVIHNVGTEVLRRTASFAWKSARSAAVILGMGVLTGGVGAIPATTIFGSTLGRGVAEILKGFVGKEDALRKDFLIARENYYKKIEAIAAEIAEHKQEGSSDRELEDYQTWRAEKINQIVNIAKEAEGKTIRKKQMALNKNIERWRVAEEMLAAIGGVAGGISAMLHEKARMVSEIHRQLANRQSVRLDLDLDGISHNVSLVDQGIKITRHLADNYVFSYNSFSEAATAQAAGATILPQGIIGSHVLGGNLSVAVGRMAGEKVFNIGFSTFFGLATAATVERTGNKWSLQREAKSAPSSFDDVSKLVEQAKEKEKPVREPAKGETWIYKSKNGKEITVKIIGVDKRTKDAETVTFRQEDKKREQKMFLVTFLASGARLVSEREVRKLPEKSENIVEKTRQAANYTLENVENYDDLNAENETNADKKFKEISREIWNKFVVHGTIKWDERHRKFIVKNDTDLDGRAAIGLFQLAGFKTDDLKFVSPSDYIAGRVNLDTGDRDGVIFESDDAGNKSLFFDHHANNSKTDISAALLVYETLAEMGFLKKDLVLEKAVNFIVELDNCRFIVDESSYRQLAGNLYGLGRCMTFENLIQFFRDGKNPAEQLSAEDIEKYDLVEAVGRQESIV</sequence>
<protein>
    <submittedName>
        <fullName evidence="2">Uncharacterized protein</fullName>
    </submittedName>
</protein>
<dbReference type="AlphaFoldDB" id="A0A2M6YBE7"/>
<feature type="non-terminal residue" evidence="2">
    <location>
        <position position="715"/>
    </location>
</feature>
<comment type="caution">
    <text evidence="2">The sequence shown here is derived from an EMBL/GenBank/DDBJ whole genome shotgun (WGS) entry which is preliminary data.</text>
</comment>
<gene>
    <name evidence="2" type="ORF">COT12_03295</name>
</gene>
<accession>A0A2M6YBE7</accession>
<proteinExistence type="predicted"/>
<organism evidence="2 3">
    <name type="scientific">Candidatus Berkelbacteria bacterium CG08_land_8_20_14_0_20_39_8</name>
    <dbReference type="NCBI Taxonomy" id="1974511"/>
    <lineage>
        <taxon>Bacteria</taxon>
        <taxon>Candidatus Berkelbacteria</taxon>
    </lineage>
</organism>
<evidence type="ECO:0000313" key="3">
    <source>
        <dbReference type="Proteomes" id="UP000229896"/>
    </source>
</evidence>